<dbReference type="HOGENOM" id="CLU_2063384_0_0_1"/>
<reference evidence="2" key="1">
    <citation type="submission" date="2005-10" db="EMBL/GenBank/DDBJ databases">
        <authorList>
            <person name="Loftus B.J."/>
            <person name="Nene V.M."/>
            <person name="Hannick L.I."/>
            <person name="Bidwell S."/>
            <person name="Haas B."/>
            <person name="Amedeo P."/>
            <person name="Orvis J."/>
            <person name="Wortman J.R."/>
            <person name="White O.R."/>
            <person name="Salzberg S."/>
            <person name="Shumway M."/>
            <person name="Koo H."/>
            <person name="Zhao Y."/>
            <person name="Holmes M."/>
            <person name="Miller J."/>
            <person name="Schatz M."/>
            <person name="Pop M."/>
            <person name="Pai G."/>
            <person name="Utterback T."/>
            <person name="Rogers Y.-H."/>
            <person name="Kravitz S."/>
            <person name="Fraser C.M."/>
        </authorList>
    </citation>
    <scope>NUCLEOTIDE SEQUENCE</scope>
    <source>
        <strain evidence="2">Liverpool</strain>
    </source>
</reference>
<feature type="region of interest" description="Disordered" evidence="1">
    <location>
        <begin position="1"/>
        <end position="44"/>
    </location>
</feature>
<evidence type="ECO:0000313" key="2">
    <source>
        <dbReference type="EMBL" id="EAT35609.1"/>
    </source>
</evidence>
<name>Q16MP7_AEDAE</name>
<dbReference type="EMBL" id="CH477854">
    <property type="protein sequence ID" value="EAT35609.1"/>
    <property type="molecule type" value="Genomic_DNA"/>
</dbReference>
<reference evidence="2" key="3">
    <citation type="submission" date="2012-09" db="EMBL/GenBank/DDBJ databases">
        <authorList>
            <consortium name="VectorBase"/>
        </authorList>
    </citation>
    <scope>NUCLEOTIDE SEQUENCE</scope>
    <source>
        <strain evidence="2">Liverpool</strain>
    </source>
</reference>
<dbReference type="Proteomes" id="UP000682892">
    <property type="component" value="Unassembled WGS sequence"/>
</dbReference>
<accession>Q16MP7</accession>
<proteinExistence type="predicted"/>
<reference evidence="2" key="2">
    <citation type="journal article" date="2007" name="Science">
        <title>Genome sequence of Aedes aegypti, a major arbovirus vector.</title>
        <authorList>
            <person name="Nene V."/>
            <person name="Wortman J.R."/>
            <person name="Lawson D."/>
            <person name="Haas B."/>
            <person name="Kodira C."/>
            <person name="Tu Z.J."/>
            <person name="Loftus B."/>
            <person name="Xi Z."/>
            <person name="Megy K."/>
            <person name="Grabherr M."/>
            <person name="Ren Q."/>
            <person name="Zdobnov E.M."/>
            <person name="Lobo N.F."/>
            <person name="Campbell K.S."/>
            <person name="Brown S.E."/>
            <person name="Bonaldo M.F."/>
            <person name="Zhu J."/>
            <person name="Sinkins S.P."/>
            <person name="Hogenkamp D.G."/>
            <person name="Amedeo P."/>
            <person name="Arensburger P."/>
            <person name="Atkinson P.W."/>
            <person name="Bidwell S."/>
            <person name="Biedler J."/>
            <person name="Birney E."/>
            <person name="Bruggner R.V."/>
            <person name="Costas J."/>
            <person name="Coy M.R."/>
            <person name="Crabtree J."/>
            <person name="Crawford M."/>
            <person name="Debruyn B."/>
            <person name="Decaprio D."/>
            <person name="Eiglmeier K."/>
            <person name="Eisenstadt E."/>
            <person name="El-Dorry H."/>
            <person name="Gelbart W.M."/>
            <person name="Gomes S.L."/>
            <person name="Hammond M."/>
            <person name="Hannick L.I."/>
            <person name="Hogan J.R."/>
            <person name="Holmes M.H."/>
            <person name="Jaffe D."/>
            <person name="Johnston J.S."/>
            <person name="Kennedy R.C."/>
            <person name="Koo H."/>
            <person name="Kravitz S."/>
            <person name="Kriventseva E.V."/>
            <person name="Kulp D."/>
            <person name="Labutti K."/>
            <person name="Lee E."/>
            <person name="Li S."/>
            <person name="Lovin D.D."/>
            <person name="Mao C."/>
            <person name="Mauceli E."/>
            <person name="Menck C.F."/>
            <person name="Miller J.R."/>
            <person name="Montgomery P."/>
            <person name="Mori A."/>
            <person name="Nascimento A.L."/>
            <person name="Naveira H.F."/>
            <person name="Nusbaum C."/>
            <person name="O'leary S."/>
            <person name="Orvis J."/>
            <person name="Pertea M."/>
            <person name="Quesneville H."/>
            <person name="Reidenbach K.R."/>
            <person name="Rogers Y.H."/>
            <person name="Roth C.W."/>
            <person name="Schneider J.R."/>
            <person name="Schatz M."/>
            <person name="Shumway M."/>
            <person name="Stanke M."/>
            <person name="Stinson E.O."/>
            <person name="Tubio J.M."/>
            <person name="Vanzee J.P."/>
            <person name="Verjovski-Almeida S."/>
            <person name="Werner D."/>
            <person name="White O."/>
            <person name="Wyder S."/>
            <person name="Zeng Q."/>
            <person name="Zhao Q."/>
            <person name="Zhao Y."/>
            <person name="Hill C.A."/>
            <person name="Raikhel A.S."/>
            <person name="Soares M.B."/>
            <person name="Knudson D.L."/>
            <person name="Lee N.H."/>
            <person name="Galagan J."/>
            <person name="Salzberg S.L."/>
            <person name="Paulsen I.T."/>
            <person name="Dimopoulos G."/>
            <person name="Collins F.H."/>
            <person name="Birren B."/>
            <person name="Fraser-Liggett C.M."/>
            <person name="Severson D.W."/>
        </authorList>
    </citation>
    <scope>NUCLEOTIDE SEQUENCE [LARGE SCALE GENOMIC DNA]</scope>
    <source>
        <strain evidence="2">Liverpool</strain>
    </source>
</reference>
<gene>
    <name evidence="2" type="ORF">AaeL_AAEL012233</name>
</gene>
<evidence type="ECO:0000256" key="1">
    <source>
        <dbReference type="SAM" id="MobiDB-lite"/>
    </source>
</evidence>
<dbReference type="AlphaFoldDB" id="Q16MP7"/>
<dbReference type="PaxDb" id="7159-AAEL012233-PA"/>
<protein>
    <submittedName>
        <fullName evidence="2">AAEL012233-PA</fullName>
    </submittedName>
</protein>
<sequence>MPVRKPSPKSRSFSRVTTNQRTTKRTIRSFSVSISRPSDHHQQSKKLIPLLSKNFPSTNTAVARQKNNSLLRRRRRLLPVVVVGSVRTIARISTAANNNGGCNNGTLLIRSSCSGSRIK</sequence>
<evidence type="ECO:0000313" key="3">
    <source>
        <dbReference type="Proteomes" id="UP000682892"/>
    </source>
</evidence>
<feature type="compositionally biased region" description="Low complexity" evidence="1">
    <location>
        <begin position="1"/>
        <end position="16"/>
    </location>
</feature>
<organism evidence="2 3">
    <name type="scientific">Aedes aegypti</name>
    <name type="common">Yellowfever mosquito</name>
    <name type="synonym">Culex aegypti</name>
    <dbReference type="NCBI Taxonomy" id="7159"/>
    <lineage>
        <taxon>Eukaryota</taxon>
        <taxon>Metazoa</taxon>
        <taxon>Ecdysozoa</taxon>
        <taxon>Arthropoda</taxon>
        <taxon>Hexapoda</taxon>
        <taxon>Insecta</taxon>
        <taxon>Pterygota</taxon>
        <taxon>Neoptera</taxon>
        <taxon>Endopterygota</taxon>
        <taxon>Diptera</taxon>
        <taxon>Nematocera</taxon>
        <taxon>Culicoidea</taxon>
        <taxon>Culicidae</taxon>
        <taxon>Culicinae</taxon>
        <taxon>Aedini</taxon>
        <taxon>Aedes</taxon>
        <taxon>Stegomyia</taxon>
    </lineage>
</organism>